<dbReference type="EMBL" id="NHRJ02000001">
    <property type="protein sequence ID" value="PZE22670.1"/>
    <property type="molecule type" value="Genomic_DNA"/>
</dbReference>
<protein>
    <submittedName>
        <fullName evidence="1">Uncharacterized protein</fullName>
    </submittedName>
</protein>
<evidence type="ECO:0000313" key="1">
    <source>
        <dbReference type="EMBL" id="PZE22670.1"/>
    </source>
</evidence>
<sequence length="165" mass="18824">MRIEHKYALLMDMPEDKRPGFYAQVVKALANKAPLFDRDKEMLIFSSPTEREAAYAVMEQYKIPFETMNLLMLPDGANLRPPFSDFGFVSRSEHAYIDSESVYVFSLHSERADAEPSQALAQLEEHLLASYGHDETDYYVTDAPSDELVHRIAQAYRCEARHAAG</sequence>
<dbReference type="RefSeq" id="WP_089198440.1">
    <property type="nucleotide sequence ID" value="NZ_NHRJ02000001.1"/>
</dbReference>
<comment type="caution">
    <text evidence="1">The sequence shown here is derived from an EMBL/GenBank/DDBJ whole genome shotgun (WGS) entry which is preliminary data.</text>
</comment>
<gene>
    <name evidence="1" type="ORF">CBW46_002565</name>
</gene>
<organism evidence="1 2">
    <name type="scientific">Paenibacillus xerothermodurans</name>
    <dbReference type="NCBI Taxonomy" id="1977292"/>
    <lineage>
        <taxon>Bacteria</taxon>
        <taxon>Bacillati</taxon>
        <taxon>Bacillota</taxon>
        <taxon>Bacilli</taxon>
        <taxon>Bacillales</taxon>
        <taxon>Paenibacillaceae</taxon>
        <taxon>Paenibacillus</taxon>
    </lineage>
</organism>
<proteinExistence type="predicted"/>
<dbReference type="AlphaFoldDB" id="A0A2W1NG56"/>
<accession>A0A2W1NG56</accession>
<evidence type="ECO:0000313" key="2">
    <source>
        <dbReference type="Proteomes" id="UP000214746"/>
    </source>
</evidence>
<reference evidence="1" key="1">
    <citation type="submission" date="2018-06" db="EMBL/GenBank/DDBJ databases">
        <title>Paenibacillus xerothermodurans sp. nov. an extremely dry heat resistant spore forming bacterium isolated from the soil of Cape Canaveral, Florida.</title>
        <authorList>
            <person name="Seuylemezian A."/>
            <person name="Kaur N."/>
            <person name="Patil P."/>
            <person name="Patil P."/>
            <person name="Mayilraj S."/>
            <person name="Vaishampayan P."/>
        </authorList>
    </citation>
    <scope>NUCLEOTIDE SEQUENCE [LARGE SCALE GENOMIC DNA]</scope>
    <source>
        <strain evidence="1">ATCC 27380</strain>
    </source>
</reference>
<name>A0A2W1NG56_PAEXE</name>
<keyword evidence="2" id="KW-1185">Reference proteome</keyword>
<dbReference type="Proteomes" id="UP000214746">
    <property type="component" value="Unassembled WGS sequence"/>
</dbReference>
<dbReference type="OrthoDB" id="2966456at2"/>